<sequence length="244" mass="27828">MTSHPKQRVLSGRIDYMIDGHPDFPEGLWGVEYWRMSHHPNGDRVMRAYCELHDDEPLIRDVIAAVDKDFHPLDTYVRLTKSDRFFGNALYNWSDTEGEYQGYSAEKARVSEKVDITRAIRGFGTHNLGSDAWLTARFDFSKGPGIQTFENNLLTSIDHRGATGPAFERTTTSSLKYSGIETVNVPAGTFECHRFAFVNTSNDHPPYDFWVTADGDFLFIKGTVAEPYNWSFELMELHEERAGT</sequence>
<dbReference type="PATRIC" id="fig|1280946.3.peg.2659"/>
<organism evidence="1 2">
    <name type="scientific">Hyphomonas beringensis</name>
    <dbReference type="NCBI Taxonomy" id="1280946"/>
    <lineage>
        <taxon>Bacteria</taxon>
        <taxon>Pseudomonadati</taxon>
        <taxon>Pseudomonadota</taxon>
        <taxon>Alphaproteobacteria</taxon>
        <taxon>Hyphomonadales</taxon>
        <taxon>Hyphomonadaceae</taxon>
        <taxon>Hyphomonas</taxon>
    </lineage>
</organism>
<dbReference type="EMBL" id="AWFF01000054">
    <property type="protein sequence ID" value="KCZ53342.1"/>
    <property type="molecule type" value="Genomic_DNA"/>
</dbReference>
<dbReference type="eggNOG" id="ENOG5033YJC">
    <property type="taxonomic scope" value="Bacteria"/>
</dbReference>
<gene>
    <name evidence="1" type="ORF">HY29_03735</name>
</gene>
<dbReference type="Gene3D" id="2.40.360.20">
    <property type="match status" value="1"/>
</dbReference>
<dbReference type="OrthoDB" id="3777295at2"/>
<evidence type="ECO:0000313" key="2">
    <source>
        <dbReference type="Proteomes" id="UP000027037"/>
    </source>
</evidence>
<dbReference type="RefSeq" id="WP_034797705.1">
    <property type="nucleotide sequence ID" value="NZ_AWFF01000054.1"/>
</dbReference>
<proteinExistence type="predicted"/>
<accession>A0A062U4W6</accession>
<dbReference type="STRING" id="1280946.HY29_03735"/>
<keyword evidence="2" id="KW-1185">Reference proteome</keyword>
<name>A0A062U4W6_9PROT</name>
<dbReference type="Proteomes" id="UP000027037">
    <property type="component" value="Unassembled WGS sequence"/>
</dbReference>
<dbReference type="AlphaFoldDB" id="A0A062U4W6"/>
<reference evidence="1 2" key="1">
    <citation type="journal article" date="2014" name="Antonie Van Leeuwenhoek">
        <title>Hyphomonas beringensis sp. nov. and Hyphomonas chukchiensis sp. nov., isolated from surface seawater of the Bering Sea and Chukchi Sea.</title>
        <authorList>
            <person name="Li C."/>
            <person name="Lai Q."/>
            <person name="Li G."/>
            <person name="Dong C."/>
            <person name="Wang J."/>
            <person name="Liao Y."/>
            <person name="Shao Z."/>
        </authorList>
    </citation>
    <scope>NUCLEOTIDE SEQUENCE [LARGE SCALE GENOMIC DNA]</scope>
    <source>
        <strain evidence="1 2">25B14_1</strain>
    </source>
</reference>
<evidence type="ECO:0008006" key="3">
    <source>
        <dbReference type="Google" id="ProtNLM"/>
    </source>
</evidence>
<evidence type="ECO:0000313" key="1">
    <source>
        <dbReference type="EMBL" id="KCZ53342.1"/>
    </source>
</evidence>
<comment type="caution">
    <text evidence="1">The sequence shown here is derived from an EMBL/GenBank/DDBJ whole genome shotgun (WGS) entry which is preliminary data.</text>
</comment>
<protein>
    <recommendedName>
        <fullName evidence="3">DUF3108 domain-containing protein</fullName>
    </recommendedName>
</protein>